<keyword evidence="11" id="KW-1185">Reference proteome</keyword>
<feature type="region of interest" description="Disordered" evidence="7">
    <location>
        <begin position="144"/>
        <end position="165"/>
    </location>
</feature>
<keyword evidence="2" id="KW-0808">Transferase</keyword>
<dbReference type="PANTHER" id="PTHR11584">
    <property type="entry name" value="SERINE/THREONINE PROTEIN KINASE"/>
    <property type="match status" value="1"/>
</dbReference>
<dbReference type="InterPro" id="IPR038425">
    <property type="entry name" value="GAT_sf"/>
</dbReference>
<feature type="region of interest" description="Disordered" evidence="7">
    <location>
        <begin position="570"/>
        <end position="639"/>
    </location>
</feature>
<dbReference type="PANTHER" id="PTHR11584:SF369">
    <property type="entry name" value="MITOGEN-ACTIVATED PROTEIN KINASE KINASE KINASE 19-RELATED"/>
    <property type="match status" value="1"/>
</dbReference>
<dbReference type="SUPFAM" id="SSF56112">
    <property type="entry name" value="Protein kinase-like (PK-like)"/>
    <property type="match status" value="1"/>
</dbReference>
<gene>
    <name evidence="10" type="ORF">OKIOD_LOCUS4122</name>
</gene>
<evidence type="ECO:0000256" key="1">
    <source>
        <dbReference type="ARBA" id="ARBA00022527"/>
    </source>
</evidence>
<evidence type="ECO:0000313" key="10">
    <source>
        <dbReference type="EMBL" id="CAG5090341.1"/>
    </source>
</evidence>
<dbReference type="PROSITE" id="PS00107">
    <property type="entry name" value="PROTEIN_KINASE_ATP"/>
    <property type="match status" value="1"/>
</dbReference>
<keyword evidence="1" id="KW-0723">Serine/threonine-protein kinase</keyword>
<dbReference type="PROSITE" id="PS50909">
    <property type="entry name" value="GAT"/>
    <property type="match status" value="1"/>
</dbReference>
<dbReference type="Gene3D" id="1.10.510.10">
    <property type="entry name" value="Transferase(Phosphotransferase) domain 1"/>
    <property type="match status" value="1"/>
</dbReference>
<feature type="binding site" evidence="6">
    <location>
        <position position="222"/>
    </location>
    <ligand>
        <name>ATP</name>
        <dbReference type="ChEBI" id="CHEBI:30616"/>
    </ligand>
</feature>
<dbReference type="Pfam" id="PF00069">
    <property type="entry name" value="Pkinase"/>
    <property type="match status" value="1"/>
</dbReference>
<keyword evidence="5 6" id="KW-0067">ATP-binding</keyword>
<feature type="domain" description="Protein kinase" evidence="8">
    <location>
        <begin position="193"/>
        <end position="455"/>
    </location>
</feature>
<evidence type="ECO:0000256" key="2">
    <source>
        <dbReference type="ARBA" id="ARBA00022679"/>
    </source>
</evidence>
<dbReference type="Proteomes" id="UP001158576">
    <property type="component" value="Chromosome PAR"/>
</dbReference>
<evidence type="ECO:0000259" key="9">
    <source>
        <dbReference type="PROSITE" id="PS50909"/>
    </source>
</evidence>
<organism evidence="10 11">
    <name type="scientific">Oikopleura dioica</name>
    <name type="common">Tunicate</name>
    <dbReference type="NCBI Taxonomy" id="34765"/>
    <lineage>
        <taxon>Eukaryota</taxon>
        <taxon>Metazoa</taxon>
        <taxon>Chordata</taxon>
        <taxon>Tunicata</taxon>
        <taxon>Appendicularia</taxon>
        <taxon>Copelata</taxon>
        <taxon>Oikopleuridae</taxon>
        <taxon>Oikopleura</taxon>
    </lineage>
</organism>
<feature type="compositionally biased region" description="Polar residues" evidence="7">
    <location>
        <begin position="570"/>
        <end position="581"/>
    </location>
</feature>
<evidence type="ECO:0000256" key="5">
    <source>
        <dbReference type="ARBA" id="ARBA00022840"/>
    </source>
</evidence>
<dbReference type="SUPFAM" id="SSF89009">
    <property type="entry name" value="GAT-like domain"/>
    <property type="match status" value="1"/>
</dbReference>
<accession>A0ABN7S0I9</accession>
<name>A0ABN7S0I9_OIKDI</name>
<dbReference type="PROSITE" id="PS50011">
    <property type="entry name" value="PROTEIN_KINASE_DOM"/>
    <property type="match status" value="1"/>
</dbReference>
<reference evidence="10 11" key="1">
    <citation type="submission" date="2021-04" db="EMBL/GenBank/DDBJ databases">
        <authorList>
            <person name="Bliznina A."/>
        </authorList>
    </citation>
    <scope>NUCLEOTIDE SEQUENCE [LARGE SCALE GENOMIC DNA]</scope>
</reference>
<dbReference type="CDD" id="cd14233">
    <property type="entry name" value="GAT_TOM1_like"/>
    <property type="match status" value="1"/>
</dbReference>
<dbReference type="InterPro" id="IPR000719">
    <property type="entry name" value="Prot_kinase_dom"/>
</dbReference>
<feature type="compositionally biased region" description="Pro residues" evidence="7">
    <location>
        <begin position="595"/>
        <end position="616"/>
    </location>
</feature>
<dbReference type="EMBL" id="OU015568">
    <property type="protein sequence ID" value="CAG5090341.1"/>
    <property type="molecule type" value="Genomic_DNA"/>
</dbReference>
<dbReference type="InterPro" id="IPR008271">
    <property type="entry name" value="Ser/Thr_kinase_AS"/>
</dbReference>
<keyword evidence="4" id="KW-0418">Kinase</keyword>
<feature type="domain" description="GAT" evidence="9">
    <location>
        <begin position="470"/>
        <end position="562"/>
    </location>
</feature>
<evidence type="ECO:0000259" key="8">
    <source>
        <dbReference type="PROSITE" id="PS50011"/>
    </source>
</evidence>
<proteinExistence type="predicted"/>
<sequence length="650" mass="73561">MTRDNEVSELSFIVEHNGRVEKFSLLYPVIYQEFYRESQKRFKLDECTRLILHYEHFDNVFRPISCVDFETLINFRIHWDDSSDSDAVLIKITVDETSPPTQSTARNNISLPYRFENEFLSQRNGYFIPEDVDDPILAPVATKRSPLSSHESDRFIQEPSDAASENDVSIEDSEWDLQGSFFNIFSLFYYICSRLEELLGRGGFGRVYAAICQETNKRLAVKVVDTDKEDDTEIQHIFEEIETLRQLSHRNIIQYISCGKDENTVYVFMELMEGGTIHTYLKKYGVMDEVLAKMYTKQVLCGLEYLHSLQIAHRDVKGSNILLDATLSLVKLADFGAAKKLNFIDKSRYDQRSKKGDIVGTPYWMAPEVVRGHGCGRRSDIWSAGCTILEMLTLKPPFKNFEPLAALFQIASATDSSQIFDHELFSPNLTDLLSSIFVPVNERPLASFCLNHSWFSQSNQNCNTHKMAAQEIQRLKLDLGIVEQNIKVFSDIITETPVPGTENANDAALLPKLDKSCHEMQDRLSQLLSNLDPDVHGEIFMDALRVNDELNNIFLRYERFCRSRPQTVAANEAASSPQETSGPAEGVLIDFGDSTPPPASNAPLPPPPGGRLPPLPNAAGNSEYWLNQEQPSQSGPSEFDAFLASRLNSK</sequence>
<evidence type="ECO:0000256" key="4">
    <source>
        <dbReference type="ARBA" id="ARBA00022777"/>
    </source>
</evidence>
<feature type="compositionally biased region" description="Polar residues" evidence="7">
    <location>
        <begin position="624"/>
        <end position="636"/>
    </location>
</feature>
<keyword evidence="3 6" id="KW-0547">Nucleotide-binding</keyword>
<evidence type="ECO:0000256" key="6">
    <source>
        <dbReference type="PROSITE-ProRule" id="PRU10141"/>
    </source>
</evidence>
<dbReference type="PROSITE" id="PS00108">
    <property type="entry name" value="PROTEIN_KINASE_ST"/>
    <property type="match status" value="1"/>
</dbReference>
<protein>
    <submittedName>
        <fullName evidence="10">Oidioi.mRNA.OKI2018_I69.PAR.g12564.t1.cds</fullName>
    </submittedName>
</protein>
<dbReference type="InterPro" id="IPR004152">
    <property type="entry name" value="GAT_dom"/>
</dbReference>
<evidence type="ECO:0000313" key="11">
    <source>
        <dbReference type="Proteomes" id="UP001158576"/>
    </source>
</evidence>
<dbReference type="SMART" id="SM00220">
    <property type="entry name" value="S_TKc"/>
    <property type="match status" value="1"/>
</dbReference>
<dbReference type="Pfam" id="PF03127">
    <property type="entry name" value="GAT"/>
    <property type="match status" value="1"/>
</dbReference>
<evidence type="ECO:0000256" key="3">
    <source>
        <dbReference type="ARBA" id="ARBA00022741"/>
    </source>
</evidence>
<dbReference type="CDD" id="cd06606">
    <property type="entry name" value="STKc_MAPKKK"/>
    <property type="match status" value="1"/>
</dbReference>
<dbReference type="InterPro" id="IPR017441">
    <property type="entry name" value="Protein_kinase_ATP_BS"/>
</dbReference>
<evidence type="ECO:0000256" key="7">
    <source>
        <dbReference type="SAM" id="MobiDB-lite"/>
    </source>
</evidence>
<dbReference type="Gene3D" id="1.20.58.160">
    <property type="match status" value="1"/>
</dbReference>
<dbReference type="InterPro" id="IPR011009">
    <property type="entry name" value="Kinase-like_dom_sf"/>
</dbReference>